<feature type="transmembrane region" description="Helical" evidence="1">
    <location>
        <begin position="28"/>
        <end position="48"/>
    </location>
</feature>
<accession>D2EGG0</accession>
<evidence type="ECO:0000313" key="2">
    <source>
        <dbReference type="EMBL" id="EEZ92558.1"/>
    </source>
</evidence>
<dbReference type="EMBL" id="GG730074">
    <property type="protein sequence ID" value="EEZ92558.1"/>
    <property type="molecule type" value="Genomic_DNA"/>
</dbReference>
<protein>
    <submittedName>
        <fullName evidence="2">Conserved hypothetical membrane spanning protein</fullName>
    </submittedName>
</protein>
<keyword evidence="1" id="KW-0472">Membrane</keyword>
<organism evidence="2 3">
    <name type="scientific">Candidatus Parvarchaeum acidiphilum ARMAN-4</name>
    <dbReference type="NCBI Taxonomy" id="662760"/>
    <lineage>
        <taxon>Archaea</taxon>
        <taxon>Candidatus Parvarchaeota</taxon>
        <taxon>Candidatus Parvarchaeum</taxon>
    </lineage>
</organism>
<reference evidence="2 3" key="1">
    <citation type="journal article" date="2010" name="Proc. Natl. Acad. Sci. U.S.A.">
        <title>Enigmatic, ultrasmall, uncultivated Archaea.</title>
        <authorList>
            <person name="Baker B.J."/>
            <person name="Comolli L.R."/>
            <person name="Dick G.J."/>
            <person name="Hauser L.J."/>
            <person name="Hyatt D."/>
            <person name="Dill B.D."/>
            <person name="Land M.L."/>
            <person name="Verberkmoes N.C."/>
            <person name="Hettich R.L."/>
            <person name="Banfield J.F."/>
        </authorList>
    </citation>
    <scope>NUCLEOTIDE SEQUENCE [LARGE SCALE GENOMIC DNA]</scope>
</reference>
<evidence type="ECO:0000256" key="1">
    <source>
        <dbReference type="SAM" id="Phobius"/>
    </source>
</evidence>
<gene>
    <name evidence="2" type="ORF">BJBARM4_0859</name>
</gene>
<name>D2EGG0_PARA4</name>
<dbReference type="AlphaFoldDB" id="D2EGG0"/>
<keyword evidence="1" id="KW-1133">Transmembrane helix</keyword>
<dbReference type="Proteomes" id="UP000009375">
    <property type="component" value="Unassembled WGS sequence"/>
</dbReference>
<evidence type="ECO:0000313" key="3">
    <source>
        <dbReference type="Proteomes" id="UP000009375"/>
    </source>
</evidence>
<keyword evidence="1" id="KW-0812">Transmembrane</keyword>
<proteinExistence type="predicted"/>
<sequence>MPSISAVTITAGILLAIKEGIFILSSPIIIAVLVIAGILTVQGIGIFLPNELRIYLDIKHGSKDKEKIVRLTMFNLKLAFSQVIFQIAIILLMAHLATGLAI</sequence>
<feature type="transmembrane region" description="Helical" evidence="1">
    <location>
        <begin position="68"/>
        <end position="97"/>
    </location>
</feature>